<gene>
    <name evidence="1" type="ORF">N3K66_005852</name>
</gene>
<evidence type="ECO:0000313" key="1">
    <source>
        <dbReference type="EMBL" id="KAI9899391.1"/>
    </source>
</evidence>
<name>A0ACC0UZ58_9HYPO</name>
<protein>
    <submittedName>
        <fullName evidence="1">Uncharacterized protein</fullName>
    </submittedName>
</protein>
<sequence>MTEKSGFQFVHIASPADAAAWKRQVRAHAARNPRSRKQRVSRHQSMPGASPKAPLAGPIADKIAFDTTTWAYERLPRVMSAASVDPFDTFARIPTRVEWSLLHHFQKVVLAQGYGCLPFPSATEARAFMPVIGMFWTQMAAVDGGMLAAILGITCRSLARIRQDGRRFEELSYLYNYHCLHSINQDIQAAERIKPATVTKTLILALDCFSVGDWSSGWQHVSGLERMMELRGEKNADMGQAQPALISWLINTPAETEKGFDVVSRLSLSCRQSASKEMCESTKTCSA</sequence>
<dbReference type="EMBL" id="CM047944">
    <property type="protein sequence ID" value="KAI9899391.1"/>
    <property type="molecule type" value="Genomic_DNA"/>
</dbReference>
<dbReference type="Proteomes" id="UP001163324">
    <property type="component" value="Chromosome 5"/>
</dbReference>
<evidence type="ECO:0000313" key="2">
    <source>
        <dbReference type="Proteomes" id="UP001163324"/>
    </source>
</evidence>
<keyword evidence="2" id="KW-1185">Reference proteome</keyword>
<comment type="caution">
    <text evidence="1">The sequence shown here is derived from an EMBL/GenBank/DDBJ whole genome shotgun (WGS) entry which is preliminary data.</text>
</comment>
<proteinExistence type="predicted"/>
<organism evidence="1 2">
    <name type="scientific">Trichothecium roseum</name>
    <dbReference type="NCBI Taxonomy" id="47278"/>
    <lineage>
        <taxon>Eukaryota</taxon>
        <taxon>Fungi</taxon>
        <taxon>Dikarya</taxon>
        <taxon>Ascomycota</taxon>
        <taxon>Pezizomycotina</taxon>
        <taxon>Sordariomycetes</taxon>
        <taxon>Hypocreomycetidae</taxon>
        <taxon>Hypocreales</taxon>
        <taxon>Hypocreales incertae sedis</taxon>
        <taxon>Trichothecium</taxon>
    </lineage>
</organism>
<accession>A0ACC0UZ58</accession>
<reference evidence="1" key="1">
    <citation type="submission" date="2022-10" db="EMBL/GenBank/DDBJ databases">
        <title>Complete Genome of Trichothecium roseum strain YXFP-22015, a Plant Pathogen Isolated from Citrus.</title>
        <authorList>
            <person name="Wang Y."/>
            <person name="Zhu L."/>
        </authorList>
    </citation>
    <scope>NUCLEOTIDE SEQUENCE</scope>
    <source>
        <strain evidence="1">YXFP-22015</strain>
    </source>
</reference>